<proteinExistence type="predicted"/>
<sequence>MLKIKRKGTFNTQYRNLTQESPESIGVIDSQVRLFAKNPKDTRVKNHLLKRKLKGKWAFSITDDIRIVYEWQAKNTVRFLRIGPHTTAYKDKGLQSKT</sequence>
<evidence type="ECO:0000313" key="1">
    <source>
        <dbReference type="EMBL" id="OGY10684.1"/>
    </source>
</evidence>
<evidence type="ECO:0008006" key="3">
    <source>
        <dbReference type="Google" id="ProtNLM"/>
    </source>
</evidence>
<dbReference type="InterPro" id="IPR035093">
    <property type="entry name" value="RelE/ParE_toxin_dom_sf"/>
</dbReference>
<dbReference type="EMBL" id="MHBZ01000031">
    <property type="protein sequence ID" value="OGY10684.1"/>
    <property type="molecule type" value="Genomic_DNA"/>
</dbReference>
<dbReference type="Gene3D" id="3.30.2310.20">
    <property type="entry name" value="RelE-like"/>
    <property type="match status" value="1"/>
</dbReference>
<dbReference type="InterPro" id="IPR004386">
    <property type="entry name" value="Toxin_YafQ-like"/>
</dbReference>
<dbReference type="Pfam" id="PF15738">
    <property type="entry name" value="YafQ_toxin"/>
    <property type="match status" value="1"/>
</dbReference>
<dbReference type="STRING" id="1797516.A3D26_00790"/>
<gene>
    <name evidence="1" type="ORF">A3D26_00790</name>
</gene>
<reference evidence="1 2" key="1">
    <citation type="journal article" date="2016" name="Nat. Commun.">
        <title>Thousands of microbial genomes shed light on interconnected biogeochemical processes in an aquifer system.</title>
        <authorList>
            <person name="Anantharaman K."/>
            <person name="Brown C.T."/>
            <person name="Hug L.A."/>
            <person name="Sharon I."/>
            <person name="Castelle C.J."/>
            <person name="Probst A.J."/>
            <person name="Thomas B.C."/>
            <person name="Singh A."/>
            <person name="Wilkins M.J."/>
            <person name="Karaoz U."/>
            <person name="Brodie E.L."/>
            <person name="Williams K.H."/>
            <person name="Hubbard S.S."/>
            <person name="Banfield J.F."/>
        </authorList>
    </citation>
    <scope>NUCLEOTIDE SEQUENCE [LARGE SCALE GENOMIC DNA]</scope>
</reference>
<protein>
    <recommendedName>
        <fullName evidence="3">Addiction module toxin RelE</fullName>
    </recommendedName>
</protein>
<dbReference type="AlphaFoldDB" id="A0A1G1V5J8"/>
<evidence type="ECO:0000313" key="2">
    <source>
        <dbReference type="Proteomes" id="UP000178319"/>
    </source>
</evidence>
<comment type="caution">
    <text evidence="1">The sequence shown here is derived from an EMBL/GenBank/DDBJ whole genome shotgun (WGS) entry which is preliminary data.</text>
</comment>
<dbReference type="SUPFAM" id="SSF143011">
    <property type="entry name" value="RelE-like"/>
    <property type="match status" value="1"/>
</dbReference>
<organism evidence="1 2">
    <name type="scientific">Candidatus Blackburnbacteria bacterium RIFCSPHIGHO2_02_FULL_44_20</name>
    <dbReference type="NCBI Taxonomy" id="1797516"/>
    <lineage>
        <taxon>Bacteria</taxon>
        <taxon>Candidatus Blackburniibacteriota</taxon>
    </lineage>
</organism>
<dbReference type="Proteomes" id="UP000178319">
    <property type="component" value="Unassembled WGS sequence"/>
</dbReference>
<accession>A0A1G1V5J8</accession>
<name>A0A1G1V5J8_9BACT</name>